<dbReference type="RefSeq" id="WP_139164111.1">
    <property type="nucleotide sequence ID" value="NZ_FMUX01000030.1"/>
</dbReference>
<keyword evidence="3" id="KW-0732">Signal</keyword>
<organism evidence="4 5">
    <name type="scientific">Desulfoluna spongiiphila</name>
    <dbReference type="NCBI Taxonomy" id="419481"/>
    <lineage>
        <taxon>Bacteria</taxon>
        <taxon>Pseudomonadati</taxon>
        <taxon>Thermodesulfobacteriota</taxon>
        <taxon>Desulfobacteria</taxon>
        <taxon>Desulfobacterales</taxon>
        <taxon>Desulfolunaceae</taxon>
        <taxon>Desulfoluna</taxon>
    </lineage>
</organism>
<dbReference type="STRING" id="419481.SAMN05216233_13035"/>
<dbReference type="InterPro" id="IPR011049">
    <property type="entry name" value="Serralysin-like_metalloprot_C"/>
</dbReference>
<dbReference type="SUPFAM" id="SSF101967">
    <property type="entry name" value="Adhesin YadA, collagen-binding domain"/>
    <property type="match status" value="1"/>
</dbReference>
<evidence type="ECO:0000313" key="5">
    <source>
        <dbReference type="Proteomes" id="UP000198870"/>
    </source>
</evidence>
<dbReference type="EMBL" id="FMUX01000030">
    <property type="protein sequence ID" value="SCY87353.1"/>
    <property type="molecule type" value="Genomic_DNA"/>
</dbReference>
<feature type="coiled-coil region" evidence="1">
    <location>
        <begin position="228"/>
        <end position="255"/>
    </location>
</feature>
<name>A0A1G5JG50_9BACT</name>
<proteinExistence type="predicted"/>
<sequence>MTRRRFQWIVCVLAVFFVMPWPAAAKKVDDVETASRLIQAFGGKAQPELMTNALRSVSKTQLSRYKRAVTLEKPLDVRVLGDRYVSAAFFTRVKKAGSARAKAEPAIYILLFHKKTEGGLDHKMQHLMILGKAGDISAYETMADAELATRFRKAGADVKVAAAPKPKSTKPKPAAVLSGSSIGQGVVGESFIDDSITRDSELLQLLSGYARKEDIPKVMPVMKTGAGSPELQLRVAELEARVKALESLLTNITRKGGNIYFNGVNLYVTNGTGKADKVNGKGNVVIGYGSTGTGSHNLVVGAANHYEGVGNVVSGRGNSVSGDCGAVLGGEKNKASGDFSVIAGGKGNTAPGSYASILGGTKNTAKGEYTSINGQRGRTKGGKNPHFTSEKTSE</sequence>
<accession>A0A1G5JG50</accession>
<keyword evidence="5" id="KW-1185">Reference proteome</keyword>
<evidence type="ECO:0000256" key="3">
    <source>
        <dbReference type="SAM" id="SignalP"/>
    </source>
</evidence>
<dbReference type="AlphaFoldDB" id="A0A1G5JG50"/>
<feature type="chain" id="PRO_5011677606" evidence="3">
    <location>
        <begin position="26"/>
        <end position="394"/>
    </location>
</feature>
<keyword evidence="1" id="KW-0175">Coiled coil</keyword>
<reference evidence="4 5" key="1">
    <citation type="submission" date="2016-10" db="EMBL/GenBank/DDBJ databases">
        <authorList>
            <person name="de Groot N.N."/>
        </authorList>
    </citation>
    <scope>NUCLEOTIDE SEQUENCE [LARGE SCALE GENOMIC DNA]</scope>
    <source>
        <strain evidence="4 5">AA1</strain>
    </source>
</reference>
<dbReference type="Gene3D" id="2.150.10.10">
    <property type="entry name" value="Serralysin-like metalloprotease, C-terminal"/>
    <property type="match status" value="1"/>
</dbReference>
<evidence type="ECO:0000313" key="4">
    <source>
        <dbReference type="EMBL" id="SCY87353.1"/>
    </source>
</evidence>
<feature type="signal peptide" evidence="3">
    <location>
        <begin position="1"/>
        <end position="25"/>
    </location>
</feature>
<feature type="region of interest" description="Disordered" evidence="2">
    <location>
        <begin position="367"/>
        <end position="394"/>
    </location>
</feature>
<evidence type="ECO:0000256" key="2">
    <source>
        <dbReference type="SAM" id="MobiDB-lite"/>
    </source>
</evidence>
<evidence type="ECO:0000256" key="1">
    <source>
        <dbReference type="SAM" id="Coils"/>
    </source>
</evidence>
<protein>
    <submittedName>
        <fullName evidence="4">Uncharacterized protein</fullName>
    </submittedName>
</protein>
<dbReference type="Proteomes" id="UP000198870">
    <property type="component" value="Unassembled WGS sequence"/>
</dbReference>
<gene>
    <name evidence="4" type="ORF">SAMN05216233_13035</name>
</gene>